<proteinExistence type="inferred from homology"/>
<dbReference type="NCBIfam" id="NF006020">
    <property type="entry name" value="PRK08162.1"/>
    <property type="match status" value="1"/>
</dbReference>
<dbReference type="PANTHER" id="PTHR43859:SF2">
    <property type="entry name" value="BUTYRATE--COA LIGASE AAE11, PEROXISOMAL"/>
    <property type="match status" value="1"/>
</dbReference>
<dbReference type="InterPro" id="IPR000873">
    <property type="entry name" value="AMP-dep_synth/lig_dom"/>
</dbReference>
<reference evidence="11 12" key="1">
    <citation type="journal article" date="2016" name="DNA Res.">
        <title>The draft genome of MD-2 pineapple using hybrid error correction of long reads.</title>
        <authorList>
            <person name="Redwan R.M."/>
            <person name="Saidin A."/>
            <person name="Kumar S.V."/>
        </authorList>
    </citation>
    <scope>NUCLEOTIDE SEQUENCE [LARGE SCALE GENOMIC DNA]</scope>
    <source>
        <strain evidence="12">cv. MD2</strain>
        <tissue evidence="11">Leaf</tissue>
    </source>
</reference>
<comment type="catalytic activity">
    <reaction evidence="5">
        <text>(E)-4-coumarate + ATP + H(+) = (E)-4-coumaroyl-AMP + diphosphate</text>
        <dbReference type="Rhea" id="RHEA:72419"/>
        <dbReference type="ChEBI" id="CHEBI:12876"/>
        <dbReference type="ChEBI" id="CHEBI:15378"/>
        <dbReference type="ChEBI" id="CHEBI:30616"/>
        <dbReference type="ChEBI" id="CHEBI:33019"/>
        <dbReference type="ChEBI" id="CHEBI:192348"/>
    </reaction>
    <physiologicalReaction direction="left-to-right" evidence="5">
        <dbReference type="Rhea" id="RHEA:72420"/>
    </physiologicalReaction>
</comment>
<dbReference type="GO" id="GO:0016207">
    <property type="term" value="F:4-coumarate-CoA ligase activity"/>
    <property type="evidence" value="ECO:0007669"/>
    <property type="project" value="UniProtKB-EC"/>
</dbReference>
<dbReference type="GO" id="GO:0106290">
    <property type="term" value="F:trans-cinnamate-CoA ligase activity"/>
    <property type="evidence" value="ECO:0007669"/>
    <property type="project" value="UniProtKB-ARBA"/>
</dbReference>
<dbReference type="EMBL" id="LSRQ01005076">
    <property type="protein sequence ID" value="OAY68171.1"/>
    <property type="molecule type" value="Genomic_DNA"/>
</dbReference>
<dbReference type="InterPro" id="IPR025110">
    <property type="entry name" value="AMP-bd_C"/>
</dbReference>
<evidence type="ECO:0000256" key="1">
    <source>
        <dbReference type="ARBA" id="ARBA00001946"/>
    </source>
</evidence>
<feature type="domain" description="AMP-dependent synthetase/ligase" evidence="9">
    <location>
        <begin position="20"/>
        <end position="406"/>
    </location>
</feature>
<evidence type="ECO:0000256" key="5">
    <source>
        <dbReference type="ARBA" id="ARBA00034219"/>
    </source>
</evidence>
<comment type="catalytic activity">
    <reaction evidence="6">
        <text>(E)-4-coumaroyl-AMP + CoA = (E)-4-coumaroyl-CoA + AMP + H(+)</text>
        <dbReference type="Rhea" id="RHEA:72423"/>
        <dbReference type="ChEBI" id="CHEBI:15378"/>
        <dbReference type="ChEBI" id="CHEBI:57287"/>
        <dbReference type="ChEBI" id="CHEBI:85008"/>
        <dbReference type="ChEBI" id="CHEBI:192348"/>
        <dbReference type="ChEBI" id="CHEBI:456215"/>
    </reaction>
    <physiologicalReaction direction="left-to-right" evidence="6">
        <dbReference type="Rhea" id="RHEA:72424"/>
    </physiologicalReaction>
</comment>
<dbReference type="Gene3D" id="3.30.300.30">
    <property type="match status" value="1"/>
</dbReference>
<keyword evidence="13" id="KW-1185">Reference proteome</keyword>
<dbReference type="SUPFAM" id="SSF56801">
    <property type="entry name" value="Acetyl-CoA synthetase-like"/>
    <property type="match status" value="1"/>
</dbReference>
<dbReference type="Gene3D" id="3.40.50.12780">
    <property type="entry name" value="N-terminal domain of ligase-like"/>
    <property type="match status" value="1"/>
</dbReference>
<evidence type="ECO:0000256" key="3">
    <source>
        <dbReference type="ARBA" id="ARBA00012959"/>
    </source>
</evidence>
<organism evidence="11 12">
    <name type="scientific">Ananas comosus</name>
    <name type="common">Pineapple</name>
    <name type="synonym">Ananas ananas</name>
    <dbReference type="NCBI Taxonomy" id="4615"/>
    <lineage>
        <taxon>Eukaryota</taxon>
        <taxon>Viridiplantae</taxon>
        <taxon>Streptophyta</taxon>
        <taxon>Embryophyta</taxon>
        <taxon>Tracheophyta</taxon>
        <taxon>Spermatophyta</taxon>
        <taxon>Magnoliopsida</taxon>
        <taxon>Liliopsida</taxon>
        <taxon>Poales</taxon>
        <taxon>Bromeliaceae</taxon>
        <taxon>Bromelioideae</taxon>
        <taxon>Ananas</taxon>
    </lineage>
</organism>
<dbReference type="OrthoDB" id="10253115at2759"/>
<feature type="compositionally biased region" description="Polar residues" evidence="8">
    <location>
        <begin position="583"/>
        <end position="593"/>
    </location>
</feature>
<evidence type="ECO:0000259" key="9">
    <source>
        <dbReference type="Pfam" id="PF00501"/>
    </source>
</evidence>
<dbReference type="CDD" id="cd12118">
    <property type="entry name" value="ttLC_FACS_AEE21_like"/>
    <property type="match status" value="1"/>
</dbReference>
<dbReference type="Proteomes" id="UP000092600">
    <property type="component" value="Unassembled WGS sequence"/>
</dbReference>
<dbReference type="InterPro" id="IPR045851">
    <property type="entry name" value="AMP-bd_C_sf"/>
</dbReference>
<dbReference type="AlphaFoldDB" id="A0A199UU63"/>
<dbReference type="FunFam" id="3.30.300.30:FF:000008">
    <property type="entry name" value="2,3-dihydroxybenzoate-AMP ligase"/>
    <property type="match status" value="1"/>
</dbReference>
<dbReference type="Pfam" id="PF13193">
    <property type="entry name" value="AMP-binding_C"/>
    <property type="match status" value="1"/>
</dbReference>
<comment type="similarity">
    <text evidence="2">Belongs to the ATP-dependent AMP-binding enzyme family.</text>
</comment>
<dbReference type="EC" id="6.2.1.12" evidence="3"/>
<evidence type="ECO:0000256" key="8">
    <source>
        <dbReference type="SAM" id="MobiDB-lite"/>
    </source>
</evidence>
<name>A0A199UU63_ANACO</name>
<dbReference type="PANTHER" id="PTHR43859">
    <property type="entry name" value="ACYL-ACTIVATING ENZYME"/>
    <property type="match status" value="1"/>
</dbReference>
<evidence type="ECO:0000313" key="11">
    <source>
        <dbReference type="EMBL" id="OAY68171.1"/>
    </source>
</evidence>
<comment type="cofactor">
    <cofactor evidence="1">
        <name>Mg(2+)</name>
        <dbReference type="ChEBI" id="CHEBI:18420"/>
    </cofactor>
</comment>
<sequence length="601" mass="65110">MDQLPKCGANYIPLTPVTFLRRAAAVYADRPSVIYERTCFTWKQTYDRCCRLAASLRSLGISKNDVVSVLAPNVPALYEMHFAVPMAGAVLNTINMRLNAANVAGLLKHSEAKVFFVDYEFVGLAADAIRHLASGSGANPRLPLLVLIDDVDAPTGARFGEAEYELLVASGDPGRFPPVAVEDEWDPIALNYTSGTTSAPKGVVYSHRGAYLSTLALLLQWGVGAAPVYLWTLPMFHCNGWTFTWGVAARGGANVCLRGTAARDVYRAIAERGVTHMCCAPVIFGMLLDAAESDRRPLANVVEVLTGGAPPPAALLESIESLGFRVTHAYGLTEATGPALVCEWPGEWDRLPVQDRARLKARQGISALCLGDVDVKHADTMRSVPRDGATLGEIVLRGSSIMKGYYKNEADTAAAFRDGWFLTGDVGVIHPDGYVEIKDRSKDVIISGGENISSVEVEAVLYRHPMVREAAVVAMPHPRWGETPCAFLALKKEYANGGGGVVEEDDIISYCRDNMPKFMAPRKVVFLEELPKTSTGKIQKFVLREEARSLQSIDERMRTPPQGAAVAAAKEKGAVKVVGGNNGRNSRPVNQVQEVHAMSRL</sequence>
<evidence type="ECO:0000256" key="2">
    <source>
        <dbReference type="ARBA" id="ARBA00006432"/>
    </source>
</evidence>
<evidence type="ECO:0000313" key="12">
    <source>
        <dbReference type="Proteomes" id="UP000092600"/>
    </source>
</evidence>
<feature type="region of interest" description="Disordered" evidence="8">
    <location>
        <begin position="577"/>
        <end position="601"/>
    </location>
</feature>
<dbReference type="GO" id="GO:0009698">
    <property type="term" value="P:phenylpropanoid metabolic process"/>
    <property type="evidence" value="ECO:0007669"/>
    <property type="project" value="UniProtKB-ARBA"/>
</dbReference>
<dbReference type="FunFam" id="3.40.50.12780:FF:000003">
    <property type="entry name" value="Long-chain-fatty-acid--CoA ligase FadD"/>
    <property type="match status" value="1"/>
</dbReference>
<evidence type="ECO:0000256" key="6">
    <source>
        <dbReference type="ARBA" id="ARBA00034223"/>
    </source>
</evidence>
<accession>A0A199UU63</accession>
<keyword evidence="4 11" id="KW-0436">Ligase</keyword>
<evidence type="ECO:0000256" key="4">
    <source>
        <dbReference type="ARBA" id="ARBA00022598"/>
    </source>
</evidence>
<dbReference type="Proteomes" id="UP000515123">
    <property type="component" value="Linkage group 25"/>
</dbReference>
<dbReference type="RefSeq" id="XP_020115165.1">
    <property type="nucleotide sequence ID" value="XM_020259576.1"/>
</dbReference>
<dbReference type="InterPro" id="IPR042099">
    <property type="entry name" value="ANL_N_sf"/>
</dbReference>
<dbReference type="STRING" id="4615.A0A199UU63"/>
<dbReference type="GeneID" id="109728994"/>
<comment type="catalytic activity">
    <reaction evidence="7">
        <text>(E)-4-coumarate + ATP + CoA = (E)-4-coumaroyl-CoA + AMP + diphosphate</text>
        <dbReference type="Rhea" id="RHEA:19641"/>
        <dbReference type="ChEBI" id="CHEBI:12876"/>
        <dbReference type="ChEBI" id="CHEBI:30616"/>
        <dbReference type="ChEBI" id="CHEBI:33019"/>
        <dbReference type="ChEBI" id="CHEBI:57287"/>
        <dbReference type="ChEBI" id="CHEBI:85008"/>
        <dbReference type="ChEBI" id="CHEBI:456215"/>
        <dbReference type="EC" id="6.2.1.12"/>
    </reaction>
    <physiologicalReaction direction="left-to-right" evidence="7">
        <dbReference type="Rhea" id="RHEA:19642"/>
    </physiologicalReaction>
</comment>
<dbReference type="InterPro" id="IPR020845">
    <property type="entry name" value="AMP-binding_CS"/>
</dbReference>
<protein>
    <recommendedName>
        <fullName evidence="3">4-coumarate--CoA ligase</fullName>
        <ecNumber evidence="3">6.2.1.12</ecNumber>
    </recommendedName>
</protein>
<evidence type="ECO:0000313" key="14">
    <source>
        <dbReference type="RefSeq" id="XP_020115165.1"/>
    </source>
</evidence>
<reference evidence="14" key="2">
    <citation type="submission" date="2025-04" db="UniProtKB">
        <authorList>
            <consortium name="RefSeq"/>
        </authorList>
    </citation>
    <scope>IDENTIFICATION</scope>
    <source>
        <tissue evidence="14">Leaf</tissue>
    </source>
</reference>
<gene>
    <name evidence="14" type="primary">LOC109728994</name>
    <name evidence="11" type="ORF">ACMD2_17161</name>
</gene>
<feature type="domain" description="AMP-binding enzyme C-terminal" evidence="10">
    <location>
        <begin position="456"/>
        <end position="537"/>
    </location>
</feature>
<dbReference type="PROSITE" id="PS00455">
    <property type="entry name" value="AMP_BINDING"/>
    <property type="match status" value="1"/>
</dbReference>
<evidence type="ECO:0000256" key="7">
    <source>
        <dbReference type="ARBA" id="ARBA00034252"/>
    </source>
</evidence>
<dbReference type="Pfam" id="PF00501">
    <property type="entry name" value="AMP-binding"/>
    <property type="match status" value="1"/>
</dbReference>
<evidence type="ECO:0000259" key="10">
    <source>
        <dbReference type="Pfam" id="PF13193"/>
    </source>
</evidence>
<evidence type="ECO:0000313" key="13">
    <source>
        <dbReference type="Proteomes" id="UP000515123"/>
    </source>
</evidence>